<dbReference type="RefSeq" id="WP_311401803.1">
    <property type="nucleotide sequence ID" value="NZ_JAVRBG010000008.1"/>
</dbReference>
<keyword evidence="2" id="KW-1185">Reference proteome</keyword>
<evidence type="ECO:0000313" key="2">
    <source>
        <dbReference type="Proteomes" id="UP001182991"/>
    </source>
</evidence>
<dbReference type="EMBL" id="JAVRBG010000008">
    <property type="protein sequence ID" value="MDT0294874.1"/>
    <property type="molecule type" value="Genomic_DNA"/>
</dbReference>
<sequence>MTEFKISTTATPAKLNLLYNKIAGQDLVDTTLILPGYLTKYRFGLLSDILKLVFYLNSKSNIKLVKINVEESELDKFYDQEYSYPIISLLWNISRFTDEDGKDIKEKLRVKQNEFFVRMNSLSKFKGNKYILVNTDHLPKNNGLIRLLEGPEGFNDDEDKVVKKVKKILKDYILTFNRKNLNEIDPIIEDIGAIIFELVKNTFEWGRTDTNNVDLSPSIRGAYIRFHIGKDEKIKEEFKDTPLEQFFTHPKLLQQSTNDQQQIYYLEILVFDSGVGFVEKFGKEDQVSDINIIKKCLIKNQTSSKSNLKTKKGKGLDRILNILDDKGFLRITTDRYCLYRNLIKNKYEPVDKNNLDNLVLQNWNNDVLNRQNTIKSKGSFISILYPFKS</sequence>
<dbReference type="Proteomes" id="UP001182991">
    <property type="component" value="Unassembled WGS sequence"/>
</dbReference>
<organism evidence="1 2">
    <name type="scientific">Mesonia ostreae</name>
    <dbReference type="NCBI Taxonomy" id="861110"/>
    <lineage>
        <taxon>Bacteria</taxon>
        <taxon>Pseudomonadati</taxon>
        <taxon>Bacteroidota</taxon>
        <taxon>Flavobacteriia</taxon>
        <taxon>Flavobacteriales</taxon>
        <taxon>Flavobacteriaceae</taxon>
        <taxon>Mesonia</taxon>
    </lineage>
</organism>
<proteinExistence type="predicted"/>
<comment type="caution">
    <text evidence="1">The sequence shown here is derived from an EMBL/GenBank/DDBJ whole genome shotgun (WGS) entry which is preliminary data.</text>
</comment>
<name>A0ABU2KJM2_9FLAO</name>
<accession>A0ABU2KJM2</accession>
<reference evidence="2" key="1">
    <citation type="submission" date="2023-07" db="EMBL/GenBank/DDBJ databases">
        <title>Isolating and identifying novel microbial strains from the Mariana Trench.</title>
        <authorList>
            <person name="Fu H."/>
        </authorList>
    </citation>
    <scope>NUCLEOTIDE SEQUENCE [LARGE SCALE GENOMIC DNA]</scope>
    <source>
        <strain evidence="2">T-y2</strain>
    </source>
</reference>
<evidence type="ECO:0000313" key="1">
    <source>
        <dbReference type="EMBL" id="MDT0294874.1"/>
    </source>
</evidence>
<gene>
    <name evidence="1" type="ORF">RLT85_09530</name>
</gene>
<protein>
    <submittedName>
        <fullName evidence="1">Uncharacterized protein</fullName>
    </submittedName>
</protein>